<keyword evidence="2" id="KW-1185">Reference proteome</keyword>
<accession>I7BJ64</accession>
<dbReference type="STRING" id="1212765.MHLP_01490"/>
<dbReference type="Proteomes" id="UP000006502">
    <property type="component" value="Chromosome"/>
</dbReference>
<dbReference type="KEGG" id="mhl:MHLP_01490"/>
<dbReference type="HOGENOM" id="CLU_1702303_0_0_14"/>
<reference evidence="1 2" key="1">
    <citation type="journal article" date="2012" name="J. Bacteriol.">
        <title>Genome Sequence of "Candidatus Mycoplasma haemolamae" Strain Purdue, a Red Blood Cell Pathogen of Alpacas (Vicugna pacos) and Llamas (Lama glama).</title>
        <authorList>
            <person name="Guimaraes A.M."/>
            <person name="Toth B."/>
            <person name="Santos A.P."/>
            <person name="do Nascimento N.C."/>
            <person name="Kritchevsky J.E."/>
            <person name="Messick J.B."/>
        </authorList>
    </citation>
    <scope>NUCLEOTIDE SEQUENCE [LARGE SCALE GENOMIC DNA]</scope>
    <source>
        <strain evidence="1 2">Purdue</strain>
    </source>
</reference>
<organism evidence="1 2">
    <name type="scientific">Mycoplasma haematolamae (strain Purdue)</name>
    <dbReference type="NCBI Taxonomy" id="1212765"/>
    <lineage>
        <taxon>Bacteria</taxon>
        <taxon>Bacillati</taxon>
        <taxon>Mycoplasmatota</taxon>
        <taxon>Mollicutes</taxon>
        <taxon>Mycoplasmataceae</taxon>
        <taxon>Mycoplasma</taxon>
    </lineage>
</organism>
<reference evidence="2" key="2">
    <citation type="submission" date="2012-07" db="EMBL/GenBank/DDBJ databases">
        <title>Complete genome sequence of 'Candidatus Mycoplasma haemolamae'.</title>
        <authorList>
            <person name="Guimaraes A.M.S."/>
            <person name="Toth B."/>
            <person name="Santos A.P."/>
            <person name="Nascimento N.C."/>
            <person name="Sojka J.E."/>
            <person name="Messick J.B."/>
        </authorList>
    </citation>
    <scope>NUCLEOTIDE SEQUENCE [LARGE SCALE GENOMIC DNA]</scope>
    <source>
        <strain evidence="2">Purdue</strain>
    </source>
</reference>
<gene>
    <name evidence="1" type="ordered locus">MHLP_01490</name>
</gene>
<dbReference type="PATRIC" id="fig|1212765.3.peg.330"/>
<dbReference type="AlphaFoldDB" id="I7BJ64"/>
<protein>
    <submittedName>
        <fullName evidence="1">Uncharacterized protein</fullName>
    </submittedName>
</protein>
<evidence type="ECO:0000313" key="1">
    <source>
        <dbReference type="EMBL" id="AFO51878.1"/>
    </source>
</evidence>
<name>I7BJ64_MYCHA</name>
<proteinExistence type="predicted"/>
<dbReference type="EMBL" id="CP003731">
    <property type="protein sequence ID" value="AFO51878.1"/>
    <property type="molecule type" value="Genomic_DNA"/>
</dbReference>
<sequence>MFKEITVGLGSLGTIGAVGGGSLYGTGVIHDYLYLGEPIEFSFKNGTGDTIRLKCEPLTNRKTFPWLQVAMTSENTAEADCAQFSKYAFKSNIPVWENELQGKKMPPKEGLKCQMSSTYELSCSLNNQKEPIKYKNKTINYEGGGYKNVVELSW</sequence>
<evidence type="ECO:0000313" key="2">
    <source>
        <dbReference type="Proteomes" id="UP000006502"/>
    </source>
</evidence>